<keyword evidence="1" id="KW-0732">Signal</keyword>
<dbReference type="Pfam" id="PF04773">
    <property type="entry name" value="FecR"/>
    <property type="match status" value="1"/>
</dbReference>
<evidence type="ECO:0000256" key="1">
    <source>
        <dbReference type="SAM" id="SignalP"/>
    </source>
</evidence>
<comment type="caution">
    <text evidence="3">The sequence shown here is derived from an EMBL/GenBank/DDBJ whole genome shotgun (WGS) entry which is preliminary data.</text>
</comment>
<reference evidence="4" key="1">
    <citation type="journal article" date="2021" name="Syst. Appl. Microbiol.">
        <title>Roseomonas hellenica sp. nov., isolated from roots of wild-growing Alkanna tinctoria.</title>
        <authorList>
            <person name="Rat A."/>
            <person name="Naranjo H.D."/>
            <person name="Lebbe L."/>
            <person name="Cnockaert M."/>
            <person name="Krigas N."/>
            <person name="Grigoriadou K."/>
            <person name="Maloupa E."/>
            <person name="Willems A."/>
        </authorList>
    </citation>
    <scope>NUCLEOTIDE SEQUENCE [LARGE SCALE GENOMIC DNA]</scope>
    <source>
        <strain evidence="4">LMG 31523</strain>
    </source>
</reference>
<protein>
    <submittedName>
        <fullName evidence="3">FecR domain-containing protein</fullName>
    </submittedName>
</protein>
<accession>A0ABS5F3A6</accession>
<evidence type="ECO:0000313" key="3">
    <source>
        <dbReference type="EMBL" id="MBR0666615.1"/>
    </source>
</evidence>
<feature type="chain" id="PRO_5047330144" evidence="1">
    <location>
        <begin position="24"/>
        <end position="207"/>
    </location>
</feature>
<evidence type="ECO:0000313" key="4">
    <source>
        <dbReference type="Proteomes" id="UP001196870"/>
    </source>
</evidence>
<gene>
    <name evidence="3" type="ORF">GXW71_19810</name>
</gene>
<evidence type="ECO:0000259" key="2">
    <source>
        <dbReference type="Pfam" id="PF04773"/>
    </source>
</evidence>
<organism evidence="3 4">
    <name type="scientific">Plastoroseomonas hellenica</name>
    <dbReference type="NCBI Taxonomy" id="2687306"/>
    <lineage>
        <taxon>Bacteria</taxon>
        <taxon>Pseudomonadati</taxon>
        <taxon>Pseudomonadota</taxon>
        <taxon>Alphaproteobacteria</taxon>
        <taxon>Acetobacterales</taxon>
        <taxon>Acetobacteraceae</taxon>
        <taxon>Plastoroseomonas</taxon>
    </lineage>
</organism>
<feature type="domain" description="FecR protein" evidence="2">
    <location>
        <begin position="61"/>
        <end position="162"/>
    </location>
</feature>
<dbReference type="InterPro" id="IPR006860">
    <property type="entry name" value="FecR"/>
</dbReference>
<sequence>MSLHRRFLSTLLLSAALPPRALASVRMRVGEVSEVTGEATAHFPDAAPRALAPASVLLRQDLITTGRAARLVGRLEGGIEFRLGERASLRVDALTSHGPRAGTVLRIFDGPVLLDRHPGGGHGTAPPIILNFPWGRIGVRGTRFFAGPLDGRHAVFVFRGLVAVESGGGAVLLREGEGAEIRGQGAPPGPVSRWTRARIDRALALVA</sequence>
<keyword evidence="4" id="KW-1185">Reference proteome</keyword>
<name>A0ABS5F3A6_9PROT</name>
<feature type="signal peptide" evidence="1">
    <location>
        <begin position="1"/>
        <end position="23"/>
    </location>
</feature>
<dbReference type="RefSeq" id="WP_211854320.1">
    <property type="nucleotide sequence ID" value="NZ_JAAGBB010000024.1"/>
</dbReference>
<dbReference type="EMBL" id="JAAGBB010000024">
    <property type="protein sequence ID" value="MBR0666615.1"/>
    <property type="molecule type" value="Genomic_DNA"/>
</dbReference>
<dbReference type="Proteomes" id="UP001196870">
    <property type="component" value="Unassembled WGS sequence"/>
</dbReference>
<proteinExistence type="predicted"/>